<evidence type="ECO:0000259" key="2">
    <source>
        <dbReference type="Pfam" id="PF04575"/>
    </source>
</evidence>
<reference evidence="3 4" key="1">
    <citation type="submission" date="2016-10" db="EMBL/GenBank/DDBJ databases">
        <authorList>
            <person name="de Groot N.N."/>
        </authorList>
    </citation>
    <scope>NUCLEOTIDE SEQUENCE [LARGE SCALE GENOMIC DNA]</scope>
    <source>
        <strain evidence="3 4">S5-249</strain>
    </source>
</reference>
<keyword evidence="4" id="KW-1185">Reference proteome</keyword>
<dbReference type="AlphaFoldDB" id="A0A1I6KZA9"/>
<dbReference type="Gene3D" id="1.25.40.10">
    <property type="entry name" value="Tetratricopeptide repeat domain"/>
    <property type="match status" value="1"/>
</dbReference>
<dbReference type="STRING" id="1166337.SAMN05192580_2034"/>
<accession>A0A1I6KZA9</accession>
<dbReference type="SUPFAM" id="SSF48452">
    <property type="entry name" value="TPR-like"/>
    <property type="match status" value="1"/>
</dbReference>
<gene>
    <name evidence="3" type="ORF">SAMN05192580_2034</name>
</gene>
<dbReference type="Pfam" id="PF04575">
    <property type="entry name" value="SlipAM"/>
    <property type="match status" value="1"/>
</dbReference>
<dbReference type="Proteomes" id="UP000198824">
    <property type="component" value="Unassembled WGS sequence"/>
</dbReference>
<dbReference type="OrthoDB" id="6116449at2"/>
<feature type="signal peptide" evidence="1">
    <location>
        <begin position="1"/>
        <end position="25"/>
    </location>
</feature>
<name>A0A1I6KZA9_9SPHN</name>
<feature type="domain" description="Surface lipoprotein assembly modifier C-terminal" evidence="2">
    <location>
        <begin position="158"/>
        <end position="442"/>
    </location>
</feature>
<dbReference type="RefSeq" id="WP_093314230.1">
    <property type="nucleotide sequence ID" value="NZ_FOZG01000002.1"/>
</dbReference>
<dbReference type="InterPro" id="IPR007655">
    <property type="entry name" value="Slam_C"/>
</dbReference>
<proteinExistence type="predicted"/>
<organism evidence="3 4">
    <name type="scientific">Sphingomonas jatrophae</name>
    <dbReference type="NCBI Taxonomy" id="1166337"/>
    <lineage>
        <taxon>Bacteria</taxon>
        <taxon>Pseudomonadati</taxon>
        <taxon>Pseudomonadota</taxon>
        <taxon>Alphaproteobacteria</taxon>
        <taxon>Sphingomonadales</taxon>
        <taxon>Sphingomonadaceae</taxon>
        <taxon>Sphingomonas</taxon>
    </lineage>
</organism>
<evidence type="ECO:0000313" key="3">
    <source>
        <dbReference type="EMBL" id="SFR96562.1"/>
    </source>
</evidence>
<dbReference type="InterPro" id="IPR011990">
    <property type="entry name" value="TPR-like_helical_dom_sf"/>
</dbReference>
<sequence length="442" mass="48076">MRGRGQRAGAVLLALFGTVAAAAPAAEVRQVRTDAAGVVQVAGRLAQAGKVAEALALLDALDPVDARRRDVRFARAVLLIDLGRAAMAEPILARLVTEEPHATRIRLEHGRALAATGDFGAAERELRRALADDPPRAVVASVDVALRGIRAQRRFFGSLGFGLAPDSNINAATGADSVDLFGLPFTLDREARRRSGIGAVVNAEVGWRQPLSPRVAGVVRLNGWGRFYPWADMNVDDVVADVRGGLELALPQGRLTPEVTYLRRWFGGHGYAQGAGVGLRADHRLGKTWFGSVIIDARRLDYDRVRSLDGWVSSARVQADHQLGAATTLSIAGTLSRTDARDKGYASWLGEGDVSLYCDWKGGWTTGISAGGGRLRGDERIDAFADRRRDWRWRAGLSLANRRVSVAGLMPTIRISYDRIDSSIRLYDLERRRVDLLLTRTF</sequence>
<keyword evidence="1" id="KW-0732">Signal</keyword>
<evidence type="ECO:0000256" key="1">
    <source>
        <dbReference type="SAM" id="SignalP"/>
    </source>
</evidence>
<dbReference type="EMBL" id="FOZG01000002">
    <property type="protein sequence ID" value="SFR96562.1"/>
    <property type="molecule type" value="Genomic_DNA"/>
</dbReference>
<dbReference type="Pfam" id="PF14559">
    <property type="entry name" value="TPR_19"/>
    <property type="match status" value="1"/>
</dbReference>
<feature type="chain" id="PRO_5011682395" evidence="1">
    <location>
        <begin position="26"/>
        <end position="442"/>
    </location>
</feature>
<protein>
    <submittedName>
        <fullName evidence="3">Tetratricopeptide repeat-containing protein</fullName>
    </submittedName>
</protein>
<evidence type="ECO:0000313" key="4">
    <source>
        <dbReference type="Proteomes" id="UP000198824"/>
    </source>
</evidence>